<reference evidence="2" key="1">
    <citation type="submission" date="2015-02" db="EMBL/GenBank/DDBJ databases">
        <title>A novel member of the family Ruminococcaceae isolated from human feces.</title>
        <authorList>
            <person name="Shkoporov A.N."/>
            <person name="Chaplin A.V."/>
            <person name="Motuzova O.V."/>
            <person name="Kafarskaia L.I."/>
            <person name="Khokhlova E.V."/>
            <person name="Efimov B.A."/>
        </authorList>
    </citation>
    <scope>NUCLEOTIDE SEQUENCE [LARGE SCALE GENOMIC DNA]</scope>
    <source>
        <strain evidence="2">585-1</strain>
    </source>
</reference>
<feature type="transmembrane region" description="Helical" evidence="1">
    <location>
        <begin position="39"/>
        <end position="59"/>
    </location>
</feature>
<proteinExistence type="predicted"/>
<dbReference type="AlphaFoldDB" id="A0A0D8J029"/>
<sequence length="64" mass="7403">MVLAQNLMQICLMARKQQISRHQRIHIRYPLLVRLMQNIIILLSILCAVATKIGLAILVRPIEE</sequence>
<keyword evidence="1" id="KW-0812">Transmembrane</keyword>
<keyword evidence="1" id="KW-1133">Transmembrane helix</keyword>
<gene>
    <name evidence="2" type="ORF">TQ39_07585</name>
</gene>
<dbReference type="Proteomes" id="UP000032483">
    <property type="component" value="Unassembled WGS sequence"/>
</dbReference>
<keyword evidence="3" id="KW-1185">Reference proteome</keyword>
<protein>
    <submittedName>
        <fullName evidence="2">Uncharacterized protein</fullName>
    </submittedName>
</protein>
<dbReference type="EMBL" id="JXXK01000008">
    <property type="protein sequence ID" value="KJF40252.1"/>
    <property type="molecule type" value="Genomic_DNA"/>
</dbReference>
<comment type="caution">
    <text evidence="2">The sequence shown here is derived from an EMBL/GenBank/DDBJ whole genome shotgun (WGS) entry which is preliminary data.</text>
</comment>
<keyword evidence="1" id="KW-0472">Membrane</keyword>
<evidence type="ECO:0000313" key="3">
    <source>
        <dbReference type="Proteomes" id="UP000032483"/>
    </source>
</evidence>
<organism evidence="2 3">
    <name type="scientific">Ruthenibacterium lactatiformans</name>
    <dbReference type="NCBI Taxonomy" id="1550024"/>
    <lineage>
        <taxon>Bacteria</taxon>
        <taxon>Bacillati</taxon>
        <taxon>Bacillota</taxon>
        <taxon>Clostridia</taxon>
        <taxon>Eubacteriales</taxon>
        <taxon>Oscillospiraceae</taxon>
        <taxon>Ruthenibacterium</taxon>
    </lineage>
</organism>
<evidence type="ECO:0000256" key="1">
    <source>
        <dbReference type="SAM" id="Phobius"/>
    </source>
</evidence>
<name>A0A0D8J029_9FIRM</name>
<accession>A0A0D8J029</accession>
<evidence type="ECO:0000313" key="2">
    <source>
        <dbReference type="EMBL" id="KJF40252.1"/>
    </source>
</evidence>